<dbReference type="Proteomes" id="UP001589797">
    <property type="component" value="Unassembled WGS sequence"/>
</dbReference>
<name>A0ABV6FWX3_9BACT</name>
<feature type="domain" description="Thioredoxin" evidence="2">
    <location>
        <begin position="380"/>
        <end position="527"/>
    </location>
</feature>
<proteinExistence type="predicted"/>
<feature type="chain" id="PRO_5045140431" evidence="1">
    <location>
        <begin position="27"/>
        <end position="531"/>
    </location>
</feature>
<dbReference type="InterPro" id="IPR013740">
    <property type="entry name" value="Redoxin"/>
</dbReference>
<comment type="caution">
    <text evidence="3">The sequence shown here is derived from an EMBL/GenBank/DDBJ whole genome shotgun (WGS) entry which is preliminary data.</text>
</comment>
<dbReference type="InterPro" id="IPR050553">
    <property type="entry name" value="Thioredoxin_ResA/DsbE_sf"/>
</dbReference>
<evidence type="ECO:0000313" key="4">
    <source>
        <dbReference type="Proteomes" id="UP001589797"/>
    </source>
</evidence>
<keyword evidence="4" id="KW-1185">Reference proteome</keyword>
<dbReference type="Gene3D" id="3.40.30.10">
    <property type="entry name" value="Glutaredoxin"/>
    <property type="match status" value="1"/>
</dbReference>
<evidence type="ECO:0000256" key="1">
    <source>
        <dbReference type="SAM" id="SignalP"/>
    </source>
</evidence>
<dbReference type="Pfam" id="PF08534">
    <property type="entry name" value="Redoxin"/>
    <property type="match status" value="1"/>
</dbReference>
<feature type="signal peptide" evidence="1">
    <location>
        <begin position="1"/>
        <end position="26"/>
    </location>
</feature>
<evidence type="ECO:0000313" key="3">
    <source>
        <dbReference type="EMBL" id="MFC0264396.1"/>
    </source>
</evidence>
<organism evidence="3 4">
    <name type="scientific">Fontibacter flavus</name>
    <dbReference type="NCBI Taxonomy" id="654838"/>
    <lineage>
        <taxon>Bacteria</taxon>
        <taxon>Pseudomonadati</taxon>
        <taxon>Bacteroidota</taxon>
        <taxon>Cytophagia</taxon>
        <taxon>Cytophagales</taxon>
        <taxon>Cyclobacteriaceae</taxon>
        <taxon>Fontibacter</taxon>
    </lineage>
</organism>
<dbReference type="CDD" id="cd02966">
    <property type="entry name" value="TlpA_like_family"/>
    <property type="match status" value="1"/>
</dbReference>
<protein>
    <submittedName>
        <fullName evidence="3">TlpA family protein disulfide reductase</fullName>
    </submittedName>
</protein>
<evidence type="ECO:0000259" key="2">
    <source>
        <dbReference type="PROSITE" id="PS51352"/>
    </source>
</evidence>
<dbReference type="RefSeq" id="WP_382388938.1">
    <property type="nucleotide sequence ID" value="NZ_JBHLWI010000050.1"/>
</dbReference>
<keyword evidence="1" id="KW-0732">Signal</keyword>
<gene>
    <name evidence="3" type="ORF">ACFFIP_17045</name>
</gene>
<dbReference type="PROSITE" id="PS51352">
    <property type="entry name" value="THIOREDOXIN_2"/>
    <property type="match status" value="1"/>
</dbReference>
<dbReference type="SUPFAM" id="SSF52833">
    <property type="entry name" value="Thioredoxin-like"/>
    <property type="match status" value="1"/>
</dbReference>
<dbReference type="PANTHER" id="PTHR42852">
    <property type="entry name" value="THIOL:DISULFIDE INTERCHANGE PROTEIN DSBE"/>
    <property type="match status" value="1"/>
</dbReference>
<dbReference type="EMBL" id="JBHLWI010000050">
    <property type="protein sequence ID" value="MFC0264396.1"/>
    <property type="molecule type" value="Genomic_DNA"/>
</dbReference>
<reference evidence="3 4" key="1">
    <citation type="submission" date="2024-09" db="EMBL/GenBank/DDBJ databases">
        <authorList>
            <person name="Sun Q."/>
            <person name="Mori K."/>
        </authorList>
    </citation>
    <scope>NUCLEOTIDE SEQUENCE [LARGE SCALE GENOMIC DNA]</scope>
    <source>
        <strain evidence="3 4">CCM 7650</strain>
    </source>
</reference>
<dbReference type="PROSITE" id="PS51257">
    <property type="entry name" value="PROKAR_LIPOPROTEIN"/>
    <property type="match status" value="1"/>
</dbReference>
<sequence>MKKTIIPCFLALLCLFGSLSCGQNLADNSLDLKDENPQPVLVYGVVSSKEPIEKVTLKYWDYLFDPYIKEPPPIIQETVAERGNPFNGGNPGSDYLFSFKIKDIKKPVYISMGDSLSTFLDLFLVLPGDSIALQLDKRNFTISFSGPAQESFNLQAALMKELEGYRFERPSSLLMIRNHSLDHEQREMIESHNQTFGKKVKAVETLDEKLDHLSEKLEARKVVKFGEKIISYEGLVDKKVLDLLTLDYFGKTGISVLKTFETLYKYPRVEQEREQLKEFFQEYLDQEGFIIPPVAQDESSFHYLQFLESFYKGKSLVDGRPFITLVVENEEGPLRDAILARYMLANRNVVSSDMDLLSLASETVENEPFAEIVRSTHSRNREGSPAFPFVFYDTEGKERKLEDYKGKVLLLDFWFTGCSACIGFKENVLSKLEASIGNMDDVLLLSVSSDKDPKIWKKSLESGRYSPESAIHLNTGSLGGNNSFLGHYNISLYPHVMLIDSDGNLARTGFYKPDAGTLMDEINRLLPEKKP</sequence>
<dbReference type="InterPro" id="IPR036249">
    <property type="entry name" value="Thioredoxin-like_sf"/>
</dbReference>
<dbReference type="PANTHER" id="PTHR42852:SF13">
    <property type="entry name" value="PROTEIN DIPZ"/>
    <property type="match status" value="1"/>
</dbReference>
<accession>A0ABV6FWX3</accession>
<dbReference type="InterPro" id="IPR013766">
    <property type="entry name" value="Thioredoxin_domain"/>
</dbReference>